<proteinExistence type="predicted"/>
<feature type="compositionally biased region" description="Polar residues" evidence="1">
    <location>
        <begin position="60"/>
        <end position="74"/>
    </location>
</feature>
<evidence type="ECO:0000256" key="1">
    <source>
        <dbReference type="SAM" id="MobiDB-lite"/>
    </source>
</evidence>
<protein>
    <submittedName>
        <fullName evidence="2">Uncharacterized protein</fullName>
    </submittedName>
</protein>
<feature type="region of interest" description="Disordered" evidence="1">
    <location>
        <begin position="55"/>
        <end position="166"/>
    </location>
</feature>
<name>A0AAX6MUE7_9PEZI</name>
<organism evidence="2 3">
    <name type="scientific">Daldinia eschscholtzii</name>
    <dbReference type="NCBI Taxonomy" id="292717"/>
    <lineage>
        <taxon>Eukaryota</taxon>
        <taxon>Fungi</taxon>
        <taxon>Dikarya</taxon>
        <taxon>Ascomycota</taxon>
        <taxon>Pezizomycotina</taxon>
        <taxon>Sordariomycetes</taxon>
        <taxon>Xylariomycetidae</taxon>
        <taxon>Xylariales</taxon>
        <taxon>Hypoxylaceae</taxon>
        <taxon>Daldinia</taxon>
    </lineage>
</organism>
<evidence type="ECO:0000313" key="2">
    <source>
        <dbReference type="EMBL" id="KAK6956027.1"/>
    </source>
</evidence>
<dbReference type="AlphaFoldDB" id="A0AAX6MUE7"/>
<feature type="compositionally biased region" description="Basic and acidic residues" evidence="1">
    <location>
        <begin position="149"/>
        <end position="166"/>
    </location>
</feature>
<feature type="compositionally biased region" description="Basic and acidic residues" evidence="1">
    <location>
        <begin position="105"/>
        <end position="116"/>
    </location>
</feature>
<comment type="caution">
    <text evidence="2">The sequence shown here is derived from an EMBL/GenBank/DDBJ whole genome shotgun (WGS) entry which is preliminary data.</text>
</comment>
<keyword evidence="3" id="KW-1185">Reference proteome</keyword>
<evidence type="ECO:0000313" key="3">
    <source>
        <dbReference type="Proteomes" id="UP001369815"/>
    </source>
</evidence>
<accession>A0AAX6MUE7</accession>
<gene>
    <name evidence="2" type="ORF">Daesc_003674</name>
</gene>
<feature type="compositionally biased region" description="Acidic residues" evidence="1">
    <location>
        <begin position="117"/>
        <end position="132"/>
    </location>
</feature>
<dbReference type="EMBL" id="JBANMG010000003">
    <property type="protein sequence ID" value="KAK6956027.1"/>
    <property type="molecule type" value="Genomic_DNA"/>
</dbReference>
<dbReference type="Proteomes" id="UP001369815">
    <property type="component" value="Unassembled WGS sequence"/>
</dbReference>
<reference evidence="2 3" key="1">
    <citation type="journal article" date="2024" name="Front Chem Biol">
        <title>Unveiling the potential of Daldinia eschscholtzii MFLUCC 19-0629 through bioactivity and bioinformatics studies for enhanced sustainable agriculture production.</title>
        <authorList>
            <person name="Brooks S."/>
            <person name="Weaver J.A."/>
            <person name="Klomchit A."/>
            <person name="Alharthi S.A."/>
            <person name="Onlamun T."/>
            <person name="Nurani R."/>
            <person name="Vong T.K."/>
            <person name="Alberti F."/>
            <person name="Greco C."/>
        </authorList>
    </citation>
    <scope>NUCLEOTIDE SEQUENCE [LARGE SCALE GENOMIC DNA]</scope>
    <source>
        <strain evidence="2">MFLUCC 19-0629</strain>
    </source>
</reference>
<sequence>MDKRLARLYKRFNQTEESARAIAEEYYRQREKVLEEQAEERFKNWTPPARWIESGIFKPFTTNPQPGPSSQTPTIPRKHPMYKEKSPDDEEHNAPDQSEALNPNGKEEDAKGHKDEDPEDPKDDDSEHDEEQAQYIDKDGSCNGNDDMICERDNSSDSSKSDDVEG</sequence>